<dbReference type="EMBL" id="DS027698">
    <property type="protein sequence ID" value="EAW16196.1"/>
    <property type="molecule type" value="Genomic_DNA"/>
</dbReference>
<dbReference type="RefSeq" id="XP_001258093.1">
    <property type="nucleotide sequence ID" value="XM_001258092.1"/>
</dbReference>
<name>A1DN25_NEOFI</name>
<reference evidence="2" key="1">
    <citation type="journal article" date="2008" name="PLoS Genet.">
        <title>Genomic islands in the pathogenic filamentous fungus Aspergillus fumigatus.</title>
        <authorList>
            <person name="Fedorova N.D."/>
            <person name="Khaldi N."/>
            <person name="Joardar V.S."/>
            <person name="Maiti R."/>
            <person name="Amedeo P."/>
            <person name="Anderson M.J."/>
            <person name="Crabtree J."/>
            <person name="Silva J.C."/>
            <person name="Badger J.H."/>
            <person name="Albarraq A."/>
            <person name="Angiuoli S."/>
            <person name="Bussey H."/>
            <person name="Bowyer P."/>
            <person name="Cotty P.J."/>
            <person name="Dyer P.S."/>
            <person name="Egan A."/>
            <person name="Galens K."/>
            <person name="Fraser-Liggett C.M."/>
            <person name="Haas B.J."/>
            <person name="Inman J.M."/>
            <person name="Kent R."/>
            <person name="Lemieux S."/>
            <person name="Malavazi I."/>
            <person name="Orvis J."/>
            <person name="Roemer T."/>
            <person name="Ronning C.M."/>
            <person name="Sundaram J.P."/>
            <person name="Sutton G."/>
            <person name="Turner G."/>
            <person name="Venter J.C."/>
            <person name="White O.R."/>
            <person name="Whitty B.R."/>
            <person name="Youngman P."/>
            <person name="Wolfe K.H."/>
            <person name="Goldman G.H."/>
            <person name="Wortman J.R."/>
            <person name="Jiang B."/>
            <person name="Denning D.W."/>
            <person name="Nierman W.C."/>
        </authorList>
    </citation>
    <scope>NUCLEOTIDE SEQUENCE [LARGE SCALE GENOMIC DNA]</scope>
    <source>
        <strain evidence="2">ATCC 1020 / DSM 3700 / CBS 544.65 / FGSC A1164 / JCM 1740 / NRRL 181 / WB 181</strain>
    </source>
</reference>
<evidence type="ECO:0000313" key="2">
    <source>
        <dbReference type="Proteomes" id="UP000006702"/>
    </source>
</evidence>
<dbReference type="eggNOG" id="ENOG502QQIR">
    <property type="taxonomic scope" value="Eukaryota"/>
</dbReference>
<dbReference type="VEuPathDB" id="FungiDB:NFIA_055450"/>
<gene>
    <name evidence="1" type="ORF">NFIA_055450</name>
</gene>
<dbReference type="HOGENOM" id="CLU_000570_3_0_1"/>
<evidence type="ECO:0000313" key="1">
    <source>
        <dbReference type="EMBL" id="EAW16196.1"/>
    </source>
</evidence>
<dbReference type="OMA" id="RLICYAT"/>
<sequence length="1410" mass="159602">MAELTREQAREIVDEISERNGIITDEDRAATPPAVIKALHKVRNQLGRIRHRWTPCDTPDVRRDVVFKLISSACWLHYNWAKKQAREPYFSLDVSPDRMIIDINDDGCLKSDIVRLSEGGGSSLFGRSNALTHLYGEGLLYTFRIAREAHVQSGPFSFTLGPRSLGDKLGVTTPVNKDPASLPEGVRTRIILYPALPGGFDNLAQEFKDIANNGFVLLNPDDTRQPMCKKFVFIARLGNYQTTRRTYEFQLRDGILEVTKTAPGLFMSPLQSTECFLLYKPTLPPYSFDKMALLFPIDEDSRPVIEPQKAYHIVGPFAFPIRGVGFSFVVCATVTTFDPVKDADIDTSTLLKDCVIDSFCDAVSFCQNHAMPCEWVRYIPKQSDVSPAWHSTVQGLIEKLRMAPVFQSQDGALKSLSSLRYLSPEHYSADNEPLFGASDDEHYLSTKYSAYLDFLKPLGLQEVWGREVLERLKPILTKPLRLLPSSNLQKERISLILRLLIGWLKRDPKNALAFEIRNIPLIELSNGTFVRGNDLNLTRCEADLALANDAVYFPTDTNGNDVPKCLDILTVSDEAARDNDQNELYCLLGVRRASPELIMGVISDHSHAISFVPTARNHIADYMHILCYVYDSCAKDDRLKTPCLMVFDERCQRRPVCRTSCPRYFPCDVYLRTEGAYGTEAIAKKLDSDPLFSPRLPLLHPTFLYPNLISKTHIANDTWRIWLEQQGIIRQVPRLTHWKNPEQLSDLFNAIISNHPDILLGILGKYWDAYATKIKEKPLIASAIKAAKVPTSNGLVRLDECSFPIPEFCNLVEAVSTTLNISFFKLPGIWNLESEQEWGFLRELGVSGGGDETFIKVVQDRLLSTMTLEDAKPHFFELYRWISERVFDDDLCCFNEQGRFFRDEQTVYIPNTGDGAKLVFLDQCVWQGPSWLRTVYALAFHEEYGSDLKIRRLFQDGLLVDDADWGTYMTELMRLHSIGVGSIAETQRIYQAIMEDIEDEEDWNSLRTQFQRYEMIYVPGSKQWYAPQQCIWASFSTGDKIGISDAYPDMVSFFVEKLQVQLPSILCYTSRIQDLCKDKGSVADVIEALCHINNLEPTMSDLNHLKLISFLPIEGPEEEFYWGSVTSDFFIIDRDGWPTLFYGKVPTVQFRLEEVRELAPLLKSLGLENRFISVCAARKTSVPEMPSQTSLHLTTDFRQRASGLSRCIAHYNGGNMRAARELYDTFRKALVYETGHIVGECTLTSLSGSSTSKETYSRLHMEYLNGKLSIFVPRDENERLICYATQLPESLVTSLEIKDPAAHGIFAIVLQVPVEIVDGILGIYGIPELSDLDPVSPVIIDDSESAYEDALEEVFVPRASIAWGGKDQLLASGQSELQLVLRSKDTAITEYRHCILSDRHETTAMEHAEG</sequence>
<dbReference type="GeneID" id="4584608"/>
<proteinExistence type="predicted"/>
<dbReference type="KEGG" id="nfi:NFIA_055450"/>
<dbReference type="Proteomes" id="UP000006702">
    <property type="component" value="Unassembled WGS sequence"/>
</dbReference>
<keyword evidence="2" id="KW-1185">Reference proteome</keyword>
<dbReference type="OrthoDB" id="1262810at2759"/>
<accession>A1DN25</accession>
<protein>
    <submittedName>
        <fullName evidence="1">Uncharacterized protein</fullName>
    </submittedName>
</protein>
<organism evidence="1 2">
    <name type="scientific">Neosartorya fischeri (strain ATCC 1020 / DSM 3700 / CBS 544.65 / FGSC A1164 / JCM 1740 / NRRL 181 / WB 181)</name>
    <name type="common">Aspergillus fischerianus</name>
    <dbReference type="NCBI Taxonomy" id="331117"/>
    <lineage>
        <taxon>Eukaryota</taxon>
        <taxon>Fungi</taxon>
        <taxon>Dikarya</taxon>
        <taxon>Ascomycota</taxon>
        <taxon>Pezizomycotina</taxon>
        <taxon>Eurotiomycetes</taxon>
        <taxon>Eurotiomycetidae</taxon>
        <taxon>Eurotiales</taxon>
        <taxon>Aspergillaceae</taxon>
        <taxon>Aspergillus</taxon>
        <taxon>Aspergillus subgen. Fumigati</taxon>
    </lineage>
</organism>